<dbReference type="AlphaFoldDB" id="A0A7J6LSX5"/>
<feature type="domain" description="GST N-terminal" evidence="2">
    <location>
        <begin position="946"/>
        <end position="1024"/>
    </location>
</feature>
<reference evidence="3 4" key="1">
    <citation type="submission" date="2020-04" db="EMBL/GenBank/DDBJ databases">
        <title>Perkinsus olseni comparative genomics.</title>
        <authorList>
            <person name="Bogema D.R."/>
        </authorList>
    </citation>
    <scope>NUCLEOTIDE SEQUENCE [LARGE SCALE GENOMIC DNA]</scope>
    <source>
        <strain evidence="3">ATCC PRA-31</strain>
    </source>
</reference>
<evidence type="ECO:0000313" key="4">
    <source>
        <dbReference type="Proteomes" id="UP000572268"/>
    </source>
</evidence>
<dbReference type="EMBL" id="JABANN010000320">
    <property type="protein sequence ID" value="KAF4662415.1"/>
    <property type="molecule type" value="Genomic_DNA"/>
</dbReference>
<dbReference type="InterPro" id="IPR050213">
    <property type="entry name" value="GST_superfamily"/>
</dbReference>
<gene>
    <name evidence="3" type="ORF">FOL46_005320</name>
</gene>
<sequence length="1207" mass="133869">MEFLSGLFEIGDSKFSEKRLHSTAKWHTNFGDYGAAMVGQVTKVFEIIEITPRIVIAVIKVPAAHVKDCLASLEVSLRSVKVGSGREVPIKFNLLDTVGAASNVRKRILYRAVEVGVVGEVELKDISKRLAAAASRRAVTNLSVSTHRVGQQDRRPPPPKVLPPPPPPPRKALIPIPQLIDSMTEAIQNGKNGEARNIAAAVLERRTEMAGSLAWSDITVLMWGLCALKEKRMMTELIEGLGIDTLMRECPPVELGYMAHYMSLDEGSNSMSRRMAASAVSRMVEGGAAEVDVESLLVALRVFTDRDFAERKGTDCTTELDWGLLVPALRALSSPEALERISTDDLINCLLGTGIARSFEVAPDVLGVFLKTAAERLGMTDEAPSLEDRAKIYRAACRNILVDNEDAARARESVAANFDDGKVLAQLPLAICMSDVLSPALHSQVEDSGRRERIAVACVRDILNPMTRDDWFLLSLDELTIVAKACFDAAMASVPGWLREQGMPAYLGVLLSIGRTRREEVAHRGMGYVNLRGAPVYDLSAFVRLMSATRIFHYKALGTIADVICDAPLEDISLKVCFRTLRASSSLRWYEQEMFTKISTALLTRVTESGGIFSDDRPDTRLLHLAPAIYHLALSAHISPELASAIMEEFQDTTRVSKRLQQWATVLATEGGADEQSAMRRLVGASTQMVWAAAAMRFISQEGMLPATITKPVFEMLVDLADSEGMSSQKLGSLAAINDMYKFSSDLTFALREAELRREGPLRSRATEWLRGKLGASGASFTEAFADNELTGGYTVDIVIGDPSNKHGVLVAPRNACYRSHLDGRRDRAPMVTQLNVAALKKLGWKVGIIYEALLEPAKSTQNLSDDTGMTSEPAVLIAIGAVTIFAMNRGRKRHERSRLETADEMKSRCAAEKAAQDMLSHARGVKGGQGKIVLRGPAIVTRGRTPLRLHYFPTRNRAEVARLLLEISHEPYEAVCYFYQTFLNCRSQFPFGELPVLELSDGTMIVQQHTIVRYIADIARMNGGRSRVKQAKVDMLFEQLVDMFESHTFSWDALKKNYFKESVTDVPDVRSVSEMSLADGDLSPWKYSVMVLKTFEKLLRENNEKSKEWRWLDGSTKLSYADVYLFTKLYELSEVDQCGPDYGTTFQVPFLVKLQEKIEVQRLESSLRTGELDVFFSVDRCRSALPQQRQIDAETQFTVLIYTEQA</sequence>
<protein>
    <recommendedName>
        <fullName evidence="2">GST N-terminal domain-containing protein</fullName>
    </recommendedName>
</protein>
<dbReference type="PANTHER" id="PTHR11571">
    <property type="entry name" value="GLUTATHIONE S-TRANSFERASE"/>
    <property type="match status" value="1"/>
</dbReference>
<evidence type="ECO:0000313" key="3">
    <source>
        <dbReference type="EMBL" id="KAF4662415.1"/>
    </source>
</evidence>
<dbReference type="InterPro" id="IPR004045">
    <property type="entry name" value="Glutathione_S-Trfase_N"/>
</dbReference>
<name>A0A7J6LSX5_PEROL</name>
<dbReference type="GO" id="GO:0006749">
    <property type="term" value="P:glutathione metabolic process"/>
    <property type="evidence" value="ECO:0007669"/>
    <property type="project" value="TreeGrafter"/>
</dbReference>
<dbReference type="PANTHER" id="PTHR11571:SF150">
    <property type="entry name" value="GLUTATHIONE S-TRANSFERASE"/>
    <property type="match status" value="1"/>
</dbReference>
<evidence type="ECO:0000259" key="2">
    <source>
        <dbReference type="PROSITE" id="PS50404"/>
    </source>
</evidence>
<accession>A0A7J6LSX5</accession>
<dbReference type="Gene3D" id="3.40.30.10">
    <property type="entry name" value="Glutaredoxin"/>
    <property type="match status" value="1"/>
</dbReference>
<dbReference type="SUPFAM" id="SSF52833">
    <property type="entry name" value="Thioredoxin-like"/>
    <property type="match status" value="1"/>
</dbReference>
<feature type="compositionally biased region" description="Pro residues" evidence="1">
    <location>
        <begin position="158"/>
        <end position="169"/>
    </location>
</feature>
<organism evidence="3 4">
    <name type="scientific">Perkinsus olseni</name>
    <name type="common">Perkinsus atlanticus</name>
    <dbReference type="NCBI Taxonomy" id="32597"/>
    <lineage>
        <taxon>Eukaryota</taxon>
        <taxon>Sar</taxon>
        <taxon>Alveolata</taxon>
        <taxon>Perkinsozoa</taxon>
        <taxon>Perkinsea</taxon>
        <taxon>Perkinsida</taxon>
        <taxon>Perkinsidae</taxon>
        <taxon>Perkinsus</taxon>
    </lineage>
</organism>
<proteinExistence type="predicted"/>
<dbReference type="GO" id="GO:0004364">
    <property type="term" value="F:glutathione transferase activity"/>
    <property type="evidence" value="ECO:0007669"/>
    <property type="project" value="TreeGrafter"/>
</dbReference>
<dbReference type="InterPro" id="IPR036249">
    <property type="entry name" value="Thioredoxin-like_sf"/>
</dbReference>
<comment type="caution">
    <text evidence="3">The sequence shown here is derived from an EMBL/GenBank/DDBJ whole genome shotgun (WGS) entry which is preliminary data.</text>
</comment>
<evidence type="ECO:0000256" key="1">
    <source>
        <dbReference type="SAM" id="MobiDB-lite"/>
    </source>
</evidence>
<dbReference type="Proteomes" id="UP000572268">
    <property type="component" value="Unassembled WGS sequence"/>
</dbReference>
<dbReference type="Gene3D" id="1.20.1050.10">
    <property type="match status" value="1"/>
</dbReference>
<feature type="region of interest" description="Disordered" evidence="1">
    <location>
        <begin position="143"/>
        <end position="169"/>
    </location>
</feature>
<dbReference type="PROSITE" id="PS50404">
    <property type="entry name" value="GST_NTER"/>
    <property type="match status" value="1"/>
</dbReference>